<dbReference type="AlphaFoldDB" id="A0A9P1M144"/>
<gene>
    <name evidence="2" type="ORF">ERS137939_00373</name>
</gene>
<sequence length="482" mass="56889">MKDFKNFFTKILFDIAYKFPFVFPKWIRYYSSEYHSNSDYVKEAKVRSCETKRASLFDYPAYWKAISFSFTLNKEELTKLKRWRKKVSLNNYNDFIYDKIDYTSFDRSKGYMHIGRIGINKEDITDEISPIYLKSNYLDSIFITLSKYGAGLSVITFYFYLNKEASNMINSISIPNMEYFVRLDSLNLFSRKNRSVCLTDKESFAKDCIKKNMMEVAKEGWDLLTVITSNMGIKKRRDDIYCVNDMYLDQNEPYFVKVASNNTSGESILIPRYHHFLDVGLSDNNDEHFIIDNHFNIDLVDMTYMKVCPESTFTEHNNFRFRYCANYESHLAITPVLLIIKRIDALNDLIDNAKLYNKNISMGKLHSSLFHVLHDIQMISGWLSTLKKDIPYSLLAGYYEISKRIIERQVDRVNELQLTVKTFYGLSENRIQVSNIRYNKIYSLVVFIFVIIQVLLAAMTIDWQKKGVWYTPLIEYLKGIFN</sequence>
<evidence type="ECO:0000313" key="3">
    <source>
        <dbReference type="Proteomes" id="UP000041356"/>
    </source>
</evidence>
<feature type="transmembrane region" description="Helical" evidence="1">
    <location>
        <begin position="141"/>
        <end position="161"/>
    </location>
</feature>
<reference evidence="2 3" key="1">
    <citation type="submission" date="2015-03" db="EMBL/GenBank/DDBJ databases">
        <authorList>
            <consortium name="Pathogen Informatics"/>
            <person name="Murphy D."/>
        </authorList>
    </citation>
    <scope>NUCLEOTIDE SEQUENCE [LARGE SCALE GENOMIC DNA]</scope>
    <source>
        <strain evidence="2 3">IP27818</strain>
    </source>
</reference>
<feature type="transmembrane region" description="Helical" evidence="1">
    <location>
        <begin position="441"/>
        <end position="461"/>
    </location>
</feature>
<organism evidence="2 3">
    <name type="scientific">Yersinia enterocolitica</name>
    <dbReference type="NCBI Taxonomy" id="630"/>
    <lineage>
        <taxon>Bacteria</taxon>
        <taxon>Pseudomonadati</taxon>
        <taxon>Pseudomonadota</taxon>
        <taxon>Gammaproteobacteria</taxon>
        <taxon>Enterobacterales</taxon>
        <taxon>Yersiniaceae</taxon>
        <taxon>Yersinia</taxon>
    </lineage>
</organism>
<keyword evidence="1" id="KW-0472">Membrane</keyword>
<keyword evidence="1" id="KW-0812">Transmembrane</keyword>
<evidence type="ECO:0000313" key="2">
    <source>
        <dbReference type="EMBL" id="CNE97386.1"/>
    </source>
</evidence>
<dbReference type="RefSeq" id="WP_050129875.1">
    <property type="nucleotide sequence ID" value="NZ_CPZF01000001.1"/>
</dbReference>
<evidence type="ECO:0000256" key="1">
    <source>
        <dbReference type="SAM" id="Phobius"/>
    </source>
</evidence>
<proteinExistence type="predicted"/>
<keyword evidence="1" id="KW-1133">Transmembrane helix</keyword>
<comment type="caution">
    <text evidence="2">The sequence shown here is derived from an EMBL/GenBank/DDBJ whole genome shotgun (WGS) entry which is preliminary data.</text>
</comment>
<protein>
    <submittedName>
        <fullName evidence="2">Uncharacterized protein</fullName>
    </submittedName>
</protein>
<dbReference type="Proteomes" id="UP000041356">
    <property type="component" value="Unassembled WGS sequence"/>
</dbReference>
<dbReference type="EMBL" id="CPZF01000001">
    <property type="protein sequence ID" value="CNE97386.1"/>
    <property type="molecule type" value="Genomic_DNA"/>
</dbReference>
<name>A0A9P1M144_YEREN</name>
<accession>A0A9P1M144</accession>